<dbReference type="AlphaFoldDB" id="A0A9D9I273"/>
<dbReference type="EMBL" id="JADIME010000008">
    <property type="protein sequence ID" value="MBO8464482.1"/>
    <property type="molecule type" value="Genomic_DNA"/>
</dbReference>
<dbReference type="InterPro" id="IPR001584">
    <property type="entry name" value="Integrase_cat-core"/>
</dbReference>
<reference evidence="2" key="1">
    <citation type="submission" date="2020-10" db="EMBL/GenBank/DDBJ databases">
        <authorList>
            <person name="Gilroy R."/>
        </authorList>
    </citation>
    <scope>NUCLEOTIDE SEQUENCE</scope>
    <source>
        <strain evidence="2">10037</strain>
    </source>
</reference>
<comment type="caution">
    <text evidence="2">The sequence shown here is derived from an EMBL/GenBank/DDBJ whole genome shotgun (WGS) entry which is preliminary data.</text>
</comment>
<dbReference type="Pfam" id="PF22483">
    <property type="entry name" value="Mu-transpos_C_2"/>
    <property type="match status" value="1"/>
</dbReference>
<dbReference type="InterPro" id="IPR009057">
    <property type="entry name" value="Homeodomain-like_sf"/>
</dbReference>
<dbReference type="GO" id="GO:0015074">
    <property type="term" value="P:DNA integration"/>
    <property type="evidence" value="ECO:0007669"/>
    <property type="project" value="InterPro"/>
</dbReference>
<evidence type="ECO:0000313" key="3">
    <source>
        <dbReference type="Proteomes" id="UP000823597"/>
    </source>
</evidence>
<proteinExistence type="predicted"/>
<organism evidence="2 3">
    <name type="scientific">Candidatus Merdivivens pullistercoris</name>
    <dbReference type="NCBI Taxonomy" id="2840873"/>
    <lineage>
        <taxon>Bacteria</taxon>
        <taxon>Pseudomonadati</taxon>
        <taxon>Bacteroidota</taxon>
        <taxon>Bacteroidia</taxon>
        <taxon>Bacteroidales</taxon>
        <taxon>Muribaculaceae</taxon>
        <taxon>Muribaculaceae incertae sedis</taxon>
        <taxon>Candidatus Merdivivens</taxon>
    </lineage>
</organism>
<evidence type="ECO:0000313" key="2">
    <source>
        <dbReference type="EMBL" id="MBO8464482.1"/>
    </source>
</evidence>
<reference evidence="2" key="2">
    <citation type="journal article" date="2021" name="PeerJ">
        <title>Extensive microbial diversity within the chicken gut microbiome revealed by metagenomics and culture.</title>
        <authorList>
            <person name="Gilroy R."/>
            <person name="Ravi A."/>
            <person name="Getino M."/>
            <person name="Pursley I."/>
            <person name="Horton D.L."/>
            <person name="Alikhan N.F."/>
            <person name="Baker D."/>
            <person name="Gharbi K."/>
            <person name="Hall N."/>
            <person name="Watson M."/>
            <person name="Adriaenssens E.M."/>
            <person name="Foster-Nyarko E."/>
            <person name="Jarju S."/>
            <person name="Secka A."/>
            <person name="Antonio M."/>
            <person name="Oren A."/>
            <person name="Chaudhuri R.R."/>
            <person name="La Ragione R."/>
            <person name="Hildebrand F."/>
            <person name="Pallen M.J."/>
        </authorList>
    </citation>
    <scope>NUCLEOTIDE SEQUENCE</scope>
    <source>
        <strain evidence="2">10037</strain>
    </source>
</reference>
<dbReference type="Proteomes" id="UP000823597">
    <property type="component" value="Unassembled WGS sequence"/>
</dbReference>
<dbReference type="PANTHER" id="PTHR35004">
    <property type="entry name" value="TRANSPOSASE RV3428C-RELATED"/>
    <property type="match status" value="1"/>
</dbReference>
<evidence type="ECO:0000259" key="1">
    <source>
        <dbReference type="PROSITE" id="PS50994"/>
    </source>
</evidence>
<sequence>MDKKQQILHYYRVDRLSLREISRRVSLDRKTVRRIVRGYEEAVAQDPETGVEEYLSMVPRYRGSSRPPRVLTDAVIKEIDRWLKENDRRSRNGMRKQCLKKKDIHRELASKGFKVSYPTICRYIRRKQENKPARPTDVYLRIRHAPGEECQFDWGEVKLFIAGKQESLMMAVFAFPFSKGRFAYLFHRQDTLAFMEAHRNFFRDVEGVPRTMVYDNMRVAVVFDNKEKRPTEALMRLSTFYRFGFRYCNARAGWEKGDVERSVDYVRGRAFTVRVDFGSMEEAQQWLTKTCMVINGGQCSPLATGRDDRIAEEMDALGTCPGEFGCFEMAEYKVDKQATICVRNNHYSVPEELAGESVVARIYSEKIVVYNRDHQKVATHQRSYGHREWVIDINHYIATLMKKTAVMEYSEAFHQMPMSMQVIYNRYFMKNGKEFLGLVRYVRDNGVAYETVLEAADILRQRGLKEFTADHFKVAIHALTAVDEPFRDDQKSDAFIEIEAGSEDILSQLENAMDKGLTASKTNQ</sequence>
<dbReference type="SUPFAM" id="SSF46689">
    <property type="entry name" value="Homeodomain-like"/>
    <property type="match status" value="1"/>
</dbReference>
<dbReference type="PROSITE" id="PS50994">
    <property type="entry name" value="INTEGRASE"/>
    <property type="match status" value="1"/>
</dbReference>
<protein>
    <submittedName>
        <fullName evidence="2">IS21 family transposase</fullName>
    </submittedName>
</protein>
<dbReference type="PANTHER" id="PTHR35004:SF7">
    <property type="entry name" value="INTEGRASE PROTEIN"/>
    <property type="match status" value="1"/>
</dbReference>
<accession>A0A9D9I273</accession>
<feature type="domain" description="Integrase catalytic" evidence="1">
    <location>
        <begin position="142"/>
        <end position="329"/>
    </location>
</feature>
<dbReference type="InterPro" id="IPR012337">
    <property type="entry name" value="RNaseH-like_sf"/>
</dbReference>
<name>A0A9D9I273_9BACT</name>
<gene>
    <name evidence="2" type="ORF">IAB93_00620</name>
</gene>
<dbReference type="NCBIfam" id="NF033546">
    <property type="entry name" value="transpos_IS21"/>
    <property type="match status" value="1"/>
</dbReference>
<dbReference type="SUPFAM" id="SSF53098">
    <property type="entry name" value="Ribonuclease H-like"/>
    <property type="match status" value="1"/>
</dbReference>
<dbReference type="InterPro" id="IPR054353">
    <property type="entry name" value="IstA-like_C"/>
</dbReference>